<evidence type="ECO:0000313" key="3">
    <source>
        <dbReference type="Proteomes" id="UP000779574"/>
    </source>
</evidence>
<dbReference type="AlphaFoldDB" id="A0A9P8ED88"/>
<dbReference type="EMBL" id="JAHFXF010000491">
    <property type="protein sequence ID" value="KAG9686805.1"/>
    <property type="molecule type" value="Genomic_DNA"/>
</dbReference>
<reference evidence="2" key="1">
    <citation type="journal article" date="2021" name="J Fungi (Basel)">
        <title>Virulence traits and population genomics of the black yeast Aureobasidium melanogenum.</title>
        <authorList>
            <person name="Cernosa A."/>
            <person name="Sun X."/>
            <person name="Gostincar C."/>
            <person name="Fang C."/>
            <person name="Gunde-Cimerman N."/>
            <person name="Song Z."/>
        </authorList>
    </citation>
    <scope>NUCLEOTIDE SEQUENCE</scope>
    <source>
        <strain evidence="2">EXF-9911</strain>
    </source>
</reference>
<organism evidence="2 3">
    <name type="scientific">Aureobasidium melanogenum</name>
    <name type="common">Aureobasidium pullulans var. melanogenum</name>
    <dbReference type="NCBI Taxonomy" id="46634"/>
    <lineage>
        <taxon>Eukaryota</taxon>
        <taxon>Fungi</taxon>
        <taxon>Dikarya</taxon>
        <taxon>Ascomycota</taxon>
        <taxon>Pezizomycotina</taxon>
        <taxon>Dothideomycetes</taxon>
        <taxon>Dothideomycetidae</taxon>
        <taxon>Dothideales</taxon>
        <taxon>Saccotheciaceae</taxon>
        <taxon>Aureobasidium</taxon>
    </lineage>
</organism>
<evidence type="ECO:0000256" key="1">
    <source>
        <dbReference type="SAM" id="SignalP"/>
    </source>
</evidence>
<reference evidence="2" key="2">
    <citation type="submission" date="2021-08" db="EMBL/GenBank/DDBJ databases">
        <authorList>
            <person name="Gostincar C."/>
            <person name="Sun X."/>
            <person name="Song Z."/>
            <person name="Gunde-Cimerman N."/>
        </authorList>
    </citation>
    <scope>NUCLEOTIDE SEQUENCE</scope>
    <source>
        <strain evidence="2">EXF-9911</strain>
    </source>
</reference>
<gene>
    <name evidence="2" type="ORF">KCU76_g10765</name>
</gene>
<sequence>MHALLTLLTTAVALLTSVMALPYRKRLSESEPWHLTNIFIFTAANDSTNSSISFNLVDNNTGLQADTDCSRSVLGSVEDANKFYPCANNSFNFRWDGTTLRMQRFYTDTSVGPCPQYCSVTVYGNGIPHLVLDYLNKDGQGVHQDALDIPVTEMAA</sequence>
<accession>A0A9P8ED88</accession>
<comment type="caution">
    <text evidence="2">The sequence shown here is derived from an EMBL/GenBank/DDBJ whole genome shotgun (WGS) entry which is preliminary data.</text>
</comment>
<feature type="chain" id="PRO_5040494852" description="AA1-like domain-containing protein" evidence="1">
    <location>
        <begin position="21"/>
        <end position="156"/>
    </location>
</feature>
<dbReference type="OrthoDB" id="3911545at2759"/>
<keyword evidence="1" id="KW-0732">Signal</keyword>
<feature type="signal peptide" evidence="1">
    <location>
        <begin position="1"/>
        <end position="20"/>
    </location>
</feature>
<evidence type="ECO:0000313" key="2">
    <source>
        <dbReference type="EMBL" id="KAG9686805.1"/>
    </source>
</evidence>
<evidence type="ECO:0008006" key="4">
    <source>
        <dbReference type="Google" id="ProtNLM"/>
    </source>
</evidence>
<name>A0A9P8ED88_AURME</name>
<protein>
    <recommendedName>
        <fullName evidence="4">AA1-like domain-containing protein</fullName>
    </recommendedName>
</protein>
<proteinExistence type="predicted"/>
<dbReference type="Proteomes" id="UP000779574">
    <property type="component" value="Unassembled WGS sequence"/>
</dbReference>
<feature type="non-terminal residue" evidence="2">
    <location>
        <position position="1"/>
    </location>
</feature>